<sequence>MAIAEASVDVTSCARALSKECTDRRMKTNLFQLSERIQMIGNQLKILSTVKATMLGSDDSPEDQENTEVLVGNAQNLMQAVIETVRVAEGASIKMRVDSGYKIRWMPRPITNGGLRYMAK</sequence>
<name>A0A0R3UKP5_MESCO</name>
<evidence type="ECO:0000256" key="5">
    <source>
        <dbReference type="ARBA" id="ARBA00023203"/>
    </source>
</evidence>
<dbReference type="GO" id="GO:0005737">
    <property type="term" value="C:cytoplasm"/>
    <property type="evidence" value="ECO:0007669"/>
    <property type="project" value="UniProtKB-SubCell"/>
</dbReference>
<evidence type="ECO:0000256" key="4">
    <source>
        <dbReference type="ARBA" id="ARBA00022490"/>
    </source>
</evidence>
<evidence type="ECO:0000313" key="8">
    <source>
        <dbReference type="WBParaSite" id="MCU_005356-RA"/>
    </source>
</evidence>
<organism evidence="8">
    <name type="scientific">Mesocestoides corti</name>
    <name type="common">Flatworm</name>
    <dbReference type="NCBI Taxonomy" id="53468"/>
    <lineage>
        <taxon>Eukaryota</taxon>
        <taxon>Metazoa</taxon>
        <taxon>Spiralia</taxon>
        <taxon>Lophotrochozoa</taxon>
        <taxon>Platyhelminthes</taxon>
        <taxon>Cestoda</taxon>
        <taxon>Eucestoda</taxon>
        <taxon>Cyclophyllidea</taxon>
        <taxon>Mesocestoididae</taxon>
        <taxon>Mesocestoides</taxon>
    </lineage>
</organism>
<evidence type="ECO:0000313" key="7">
    <source>
        <dbReference type="Proteomes" id="UP000267029"/>
    </source>
</evidence>
<reference evidence="6 7" key="1">
    <citation type="submission" date="2018-10" db="EMBL/GenBank/DDBJ databases">
        <authorList>
            <consortium name="Pathogen Informatics"/>
        </authorList>
    </citation>
    <scope>NUCLEOTIDE SEQUENCE [LARGE SCALE GENOMIC DNA]</scope>
</reference>
<comment type="similarity">
    <text evidence="2">Belongs to the vinculin/alpha-catenin family.</text>
</comment>
<evidence type="ECO:0000256" key="3">
    <source>
        <dbReference type="ARBA" id="ARBA00014125"/>
    </source>
</evidence>
<keyword evidence="4" id="KW-0963">Cytoplasm</keyword>
<dbReference type="PANTHER" id="PTHR46180">
    <property type="entry name" value="VINCULIN"/>
    <property type="match status" value="1"/>
</dbReference>
<comment type="subcellular location">
    <subcellularLocation>
        <location evidence="1">Cytoplasm</location>
    </subcellularLocation>
</comment>
<evidence type="ECO:0000256" key="2">
    <source>
        <dbReference type="ARBA" id="ARBA00008376"/>
    </source>
</evidence>
<dbReference type="GO" id="GO:0007155">
    <property type="term" value="P:cell adhesion"/>
    <property type="evidence" value="ECO:0007669"/>
    <property type="project" value="InterPro"/>
</dbReference>
<proteinExistence type="inferred from homology"/>
<dbReference type="InterPro" id="IPR036723">
    <property type="entry name" value="Alpha-catenin/vinculin-like_sf"/>
</dbReference>
<dbReference type="WBParaSite" id="MCU_005356-RA">
    <property type="protein sequence ID" value="MCU_005356-RA"/>
    <property type="gene ID" value="MCU_005356"/>
</dbReference>
<dbReference type="OrthoDB" id="29742at2759"/>
<dbReference type="Pfam" id="PF01044">
    <property type="entry name" value="Vinculin"/>
    <property type="match status" value="1"/>
</dbReference>
<dbReference type="PRINTS" id="PR00806">
    <property type="entry name" value="VINCULIN"/>
</dbReference>
<evidence type="ECO:0000256" key="1">
    <source>
        <dbReference type="ARBA" id="ARBA00004496"/>
    </source>
</evidence>
<dbReference type="Gene3D" id="1.20.120.230">
    <property type="entry name" value="Alpha-catenin/vinculin-like"/>
    <property type="match status" value="1"/>
</dbReference>
<dbReference type="EMBL" id="UXSR01005466">
    <property type="protein sequence ID" value="VDD82179.1"/>
    <property type="molecule type" value="Genomic_DNA"/>
</dbReference>
<dbReference type="SUPFAM" id="SSF47220">
    <property type="entry name" value="alpha-catenin/vinculin-like"/>
    <property type="match status" value="1"/>
</dbReference>
<dbReference type="AlphaFoldDB" id="A0A0R3UKP5"/>
<protein>
    <recommendedName>
        <fullName evidence="3">Vinculin</fullName>
    </recommendedName>
</protein>
<dbReference type="Proteomes" id="UP000267029">
    <property type="component" value="Unassembled WGS sequence"/>
</dbReference>
<gene>
    <name evidence="6" type="ORF">MCOS_LOCUS8182</name>
</gene>
<dbReference type="STRING" id="53468.A0A0R3UKP5"/>
<evidence type="ECO:0000313" key="6">
    <source>
        <dbReference type="EMBL" id="VDD82179.1"/>
    </source>
</evidence>
<dbReference type="GO" id="GO:0051015">
    <property type="term" value="F:actin filament binding"/>
    <property type="evidence" value="ECO:0007669"/>
    <property type="project" value="InterPro"/>
</dbReference>
<keyword evidence="7" id="KW-1185">Reference proteome</keyword>
<reference evidence="8" key="2">
    <citation type="submission" date="2019-11" db="UniProtKB">
        <authorList>
            <consortium name="WormBaseParasite"/>
        </authorList>
    </citation>
    <scope>IDENTIFICATION</scope>
</reference>
<keyword evidence="5" id="KW-0009">Actin-binding</keyword>
<dbReference type="InterPro" id="IPR006077">
    <property type="entry name" value="Vinculin/catenin"/>
</dbReference>
<dbReference type="InterPro" id="IPR017997">
    <property type="entry name" value="Vinculin"/>
</dbReference>
<accession>A0A0R3UKP5</accession>